<evidence type="ECO:0000256" key="1">
    <source>
        <dbReference type="SAM" id="MobiDB-lite"/>
    </source>
</evidence>
<evidence type="ECO:0000313" key="4">
    <source>
        <dbReference type="Proteomes" id="UP001221898"/>
    </source>
</evidence>
<comment type="caution">
    <text evidence="3">The sequence shown here is derived from an EMBL/GenBank/DDBJ whole genome shotgun (WGS) entry which is preliminary data.</text>
</comment>
<dbReference type="InterPro" id="IPR036859">
    <property type="entry name" value="CAP-Gly_dom_sf"/>
</dbReference>
<evidence type="ECO:0000259" key="2">
    <source>
        <dbReference type="PROSITE" id="PS50245"/>
    </source>
</evidence>
<dbReference type="SUPFAM" id="SSF74924">
    <property type="entry name" value="Cap-Gly domain"/>
    <property type="match status" value="1"/>
</dbReference>
<dbReference type="EMBL" id="JAINUG010000001">
    <property type="protein sequence ID" value="KAJ8418798.1"/>
    <property type="molecule type" value="Genomic_DNA"/>
</dbReference>
<sequence>MDAASISQEPVPVSIEPTSEKPFPQPPEPMLTVMRPIPFPGNTVDIIESASFSIKSAAVSTEPVSAQPIYDSMDPVPVLVNPLSVTLQAPPAEDKEEKSRTMISREVQVECPHLLMWKKYDDQLMEKICVAPRDLESLDLSSQPLEEEPPGPCDPEHKLKSFNTDFLTDAKAGSTLFSFPMTGCKCTSCLPFFYDHSRNGRSKTNKDFKALQQLQSQKVQVNVQDYVIMSGNQSGTVHYVGHLDNSGTAGAVFLGLELDEPSGMHNGVFKGKRYYQCFKDCGLFVPIHKVYYRIRNKQKKTAPSPPVSAPPGLTLSSGSQHR</sequence>
<keyword evidence="4" id="KW-1185">Reference proteome</keyword>
<dbReference type="SMART" id="SM01052">
    <property type="entry name" value="CAP_GLY"/>
    <property type="match status" value="1"/>
</dbReference>
<evidence type="ECO:0000313" key="3">
    <source>
        <dbReference type="EMBL" id="KAJ8418798.1"/>
    </source>
</evidence>
<feature type="domain" description="CAP-Gly" evidence="2">
    <location>
        <begin position="244"/>
        <end position="286"/>
    </location>
</feature>
<accession>A0AAD7X3L4</accession>
<proteinExistence type="predicted"/>
<protein>
    <recommendedName>
        <fullName evidence="2">CAP-Gly domain-containing protein</fullName>
    </recommendedName>
</protein>
<name>A0AAD7X3L4_9TELE</name>
<dbReference type="Gene3D" id="2.30.30.190">
    <property type="entry name" value="CAP Gly-rich-like domain"/>
    <property type="match status" value="1"/>
</dbReference>
<organism evidence="3 4">
    <name type="scientific">Aldrovandia affinis</name>
    <dbReference type="NCBI Taxonomy" id="143900"/>
    <lineage>
        <taxon>Eukaryota</taxon>
        <taxon>Metazoa</taxon>
        <taxon>Chordata</taxon>
        <taxon>Craniata</taxon>
        <taxon>Vertebrata</taxon>
        <taxon>Euteleostomi</taxon>
        <taxon>Actinopterygii</taxon>
        <taxon>Neopterygii</taxon>
        <taxon>Teleostei</taxon>
        <taxon>Notacanthiformes</taxon>
        <taxon>Halosauridae</taxon>
        <taxon>Aldrovandia</taxon>
    </lineage>
</organism>
<dbReference type="AlphaFoldDB" id="A0AAD7X3L4"/>
<gene>
    <name evidence="3" type="ORF">AAFF_G00002970</name>
</gene>
<reference evidence="3" key="1">
    <citation type="journal article" date="2023" name="Science">
        <title>Genome structures resolve the early diversification of teleost fishes.</title>
        <authorList>
            <person name="Parey E."/>
            <person name="Louis A."/>
            <person name="Montfort J."/>
            <person name="Bouchez O."/>
            <person name="Roques C."/>
            <person name="Iampietro C."/>
            <person name="Lluch J."/>
            <person name="Castinel A."/>
            <person name="Donnadieu C."/>
            <person name="Desvignes T."/>
            <person name="Floi Bucao C."/>
            <person name="Jouanno E."/>
            <person name="Wen M."/>
            <person name="Mejri S."/>
            <person name="Dirks R."/>
            <person name="Jansen H."/>
            <person name="Henkel C."/>
            <person name="Chen W.J."/>
            <person name="Zahm M."/>
            <person name="Cabau C."/>
            <person name="Klopp C."/>
            <person name="Thompson A.W."/>
            <person name="Robinson-Rechavi M."/>
            <person name="Braasch I."/>
            <person name="Lecointre G."/>
            <person name="Bobe J."/>
            <person name="Postlethwait J.H."/>
            <person name="Berthelot C."/>
            <person name="Roest Crollius H."/>
            <person name="Guiguen Y."/>
        </authorList>
    </citation>
    <scope>NUCLEOTIDE SEQUENCE</scope>
    <source>
        <strain evidence="3">NC1722</strain>
    </source>
</reference>
<feature type="region of interest" description="Disordered" evidence="1">
    <location>
        <begin position="298"/>
        <end position="322"/>
    </location>
</feature>
<dbReference type="InterPro" id="IPR000938">
    <property type="entry name" value="CAP-Gly_domain"/>
</dbReference>
<dbReference type="Proteomes" id="UP001221898">
    <property type="component" value="Unassembled WGS sequence"/>
</dbReference>
<feature type="region of interest" description="Disordered" evidence="1">
    <location>
        <begin position="1"/>
        <end position="29"/>
    </location>
</feature>
<dbReference type="PROSITE" id="PS50245">
    <property type="entry name" value="CAP_GLY_2"/>
    <property type="match status" value="1"/>
</dbReference>
<dbReference type="Pfam" id="PF01302">
    <property type="entry name" value="CAP_GLY"/>
    <property type="match status" value="1"/>
</dbReference>